<keyword evidence="2" id="KW-1185">Reference proteome</keyword>
<dbReference type="InParanoid" id="A0A3G9JPE7"/>
<reference evidence="1 2" key="1">
    <citation type="submission" date="2018-11" db="EMBL/GenBank/DDBJ databases">
        <title>Novel Erysipelotrichaceae bacterium isolated from small intestine of a swine.</title>
        <authorList>
            <person name="Kim J.S."/>
            <person name="Choe H."/>
            <person name="Lee Y.R."/>
            <person name="Kim K.M."/>
            <person name="Park D.S."/>
        </authorList>
    </citation>
    <scope>NUCLEOTIDE SEQUENCE [LARGE SCALE GENOMIC DNA]</scope>
    <source>
        <strain evidence="1 2">SG0102</strain>
    </source>
</reference>
<dbReference type="EMBL" id="AP019309">
    <property type="protein sequence ID" value="BBH26118.1"/>
    <property type="molecule type" value="Genomic_DNA"/>
</dbReference>
<dbReference type="Proteomes" id="UP000268059">
    <property type="component" value="Chromosome"/>
</dbReference>
<dbReference type="AlphaFoldDB" id="A0A3G9JPE7"/>
<proteinExistence type="predicted"/>
<dbReference type="InterPro" id="IPR023312">
    <property type="entry name" value="Put_nitroreductase_C_bac"/>
</dbReference>
<organism evidence="1 2">
    <name type="scientific">Intestinibaculum porci</name>
    <dbReference type="NCBI Taxonomy" id="2487118"/>
    <lineage>
        <taxon>Bacteria</taxon>
        <taxon>Bacillati</taxon>
        <taxon>Bacillota</taxon>
        <taxon>Erysipelotrichia</taxon>
        <taxon>Erysipelotrichales</taxon>
        <taxon>Erysipelotrichaceae</taxon>
        <taxon>Intestinibaculum</taxon>
    </lineage>
</organism>
<dbReference type="RefSeq" id="WP_157982982.1">
    <property type="nucleotide sequence ID" value="NZ_AP019309.1"/>
</dbReference>
<evidence type="ECO:0000313" key="1">
    <source>
        <dbReference type="EMBL" id="BBH26118.1"/>
    </source>
</evidence>
<dbReference type="KEGG" id="ebm:SG0102_10520"/>
<name>A0A3G9JPE7_9FIRM</name>
<dbReference type="Gene3D" id="2.20.180.10">
    <property type="entry name" value="putative fmn-dependent nitroreductase like domains"/>
    <property type="match status" value="1"/>
</dbReference>
<evidence type="ECO:0000313" key="2">
    <source>
        <dbReference type="Proteomes" id="UP000268059"/>
    </source>
</evidence>
<dbReference type="OrthoDB" id="9804207at2"/>
<accession>A0A3G9JPE7</accession>
<sequence>MIKDQEVLRVLIAIGHPAHQSTIVPAQKSLAYYQDEQHHFYVPKKALSKIVTIL</sequence>
<gene>
    <name evidence="1" type="ORF">SG0102_10520</name>
</gene>
<protein>
    <submittedName>
        <fullName evidence="1">Uncharacterized protein</fullName>
    </submittedName>
</protein>